<dbReference type="RefSeq" id="WP_407592629.1">
    <property type="nucleotide sequence ID" value="NZ_JBHDIY010000002.1"/>
</dbReference>
<keyword evidence="2" id="KW-0812">Transmembrane</keyword>
<sequence>MSSTDTSIEKQTKRHRPALVGIGVAVISVIVVIVALANFGFGPGIDEASSGEPADESMPMVSE</sequence>
<accession>A0ABW8UY00</accession>
<dbReference type="EMBL" id="JBHDIY010000002">
    <property type="protein sequence ID" value="MFL4470786.1"/>
    <property type="molecule type" value="Genomic_DNA"/>
</dbReference>
<dbReference type="Proteomes" id="UP001627408">
    <property type="component" value="Unassembled WGS sequence"/>
</dbReference>
<keyword evidence="2" id="KW-0472">Membrane</keyword>
<keyword evidence="4" id="KW-1185">Reference proteome</keyword>
<organism evidence="3 4">
    <name type="scientific">Tateyamaria armeniaca</name>
    <dbReference type="NCBI Taxonomy" id="2518930"/>
    <lineage>
        <taxon>Bacteria</taxon>
        <taxon>Pseudomonadati</taxon>
        <taxon>Pseudomonadota</taxon>
        <taxon>Alphaproteobacteria</taxon>
        <taxon>Rhodobacterales</taxon>
        <taxon>Roseobacteraceae</taxon>
        <taxon>Tateyamaria</taxon>
    </lineage>
</organism>
<comment type="caution">
    <text evidence="3">The sequence shown here is derived from an EMBL/GenBank/DDBJ whole genome shotgun (WGS) entry which is preliminary data.</text>
</comment>
<keyword evidence="2" id="KW-1133">Transmembrane helix</keyword>
<proteinExistence type="predicted"/>
<feature type="transmembrane region" description="Helical" evidence="2">
    <location>
        <begin position="18"/>
        <end position="41"/>
    </location>
</feature>
<gene>
    <name evidence="3" type="ORF">ACERZ8_13175</name>
</gene>
<evidence type="ECO:0000256" key="1">
    <source>
        <dbReference type="SAM" id="MobiDB-lite"/>
    </source>
</evidence>
<feature type="region of interest" description="Disordered" evidence="1">
    <location>
        <begin position="44"/>
        <end position="63"/>
    </location>
</feature>
<evidence type="ECO:0000256" key="2">
    <source>
        <dbReference type="SAM" id="Phobius"/>
    </source>
</evidence>
<evidence type="ECO:0000313" key="3">
    <source>
        <dbReference type="EMBL" id="MFL4470786.1"/>
    </source>
</evidence>
<evidence type="ECO:0000313" key="4">
    <source>
        <dbReference type="Proteomes" id="UP001627408"/>
    </source>
</evidence>
<reference evidence="3 4" key="1">
    <citation type="submission" date="2024-08" db="EMBL/GenBank/DDBJ databases">
        <title>Tateyamaria sp. nov., isolated from marine algae.</title>
        <authorList>
            <person name="Choi B.J."/>
            <person name="Kim J.M."/>
            <person name="Lee J.K."/>
            <person name="Choi D.G."/>
            <person name="Bayburt H."/>
            <person name="Baek J.H."/>
            <person name="Han D.M."/>
            <person name="Jeon C.O."/>
        </authorList>
    </citation>
    <scope>NUCLEOTIDE SEQUENCE [LARGE SCALE GENOMIC DNA]</scope>
    <source>
        <strain evidence="3 4">KMU-156</strain>
    </source>
</reference>
<protein>
    <submittedName>
        <fullName evidence="3">Uncharacterized protein</fullName>
    </submittedName>
</protein>
<name>A0ABW8UY00_9RHOB</name>